<dbReference type="Pfam" id="PF01906">
    <property type="entry name" value="YbjQ_1"/>
    <property type="match status" value="1"/>
</dbReference>
<dbReference type="InterPro" id="IPR002765">
    <property type="entry name" value="UPF0145_YbjQ-like"/>
</dbReference>
<organism evidence="2 3">
    <name type="scientific">Kordia periserrulae</name>
    <dbReference type="NCBI Taxonomy" id="701523"/>
    <lineage>
        <taxon>Bacteria</taxon>
        <taxon>Pseudomonadati</taxon>
        <taxon>Bacteroidota</taxon>
        <taxon>Flavobacteriia</taxon>
        <taxon>Flavobacteriales</taxon>
        <taxon>Flavobacteriaceae</taxon>
        <taxon>Kordia</taxon>
    </lineage>
</organism>
<sequence>MIFTTTDSFQNREIIEYVGLVSGMTYNINYSYKGMSFKDMFSMKKYYSHVESAIEEVKEKTFQKLKENAEKLNADGVVGIHVDMEVSAGGAVMVSITGTAVKLK</sequence>
<name>A0A2T6BWQ3_9FLAO</name>
<dbReference type="OrthoDB" id="9796448at2"/>
<dbReference type="Gene3D" id="3.30.110.70">
    <property type="entry name" value="Hypothetical protein apc22750. Chain B"/>
    <property type="match status" value="1"/>
</dbReference>
<dbReference type="AlphaFoldDB" id="A0A2T6BWQ3"/>
<reference evidence="2 3" key="1">
    <citation type="submission" date="2018-04" db="EMBL/GenBank/DDBJ databases">
        <title>Genomic Encyclopedia of Archaeal and Bacterial Type Strains, Phase II (KMG-II): from individual species to whole genera.</title>
        <authorList>
            <person name="Goeker M."/>
        </authorList>
    </citation>
    <scope>NUCLEOTIDE SEQUENCE [LARGE SCALE GENOMIC DNA]</scope>
    <source>
        <strain evidence="2 3">DSM 25731</strain>
    </source>
</reference>
<dbReference type="Proteomes" id="UP000244090">
    <property type="component" value="Unassembled WGS sequence"/>
</dbReference>
<dbReference type="SUPFAM" id="SSF117782">
    <property type="entry name" value="YbjQ-like"/>
    <property type="match status" value="1"/>
</dbReference>
<keyword evidence="3" id="KW-1185">Reference proteome</keyword>
<accession>A0A2T6BWQ3</accession>
<comment type="similarity">
    <text evidence="1">Belongs to the UPF0145 family.</text>
</comment>
<evidence type="ECO:0000313" key="2">
    <source>
        <dbReference type="EMBL" id="PTX60499.1"/>
    </source>
</evidence>
<dbReference type="PANTHER" id="PTHR34068:SF1">
    <property type="entry name" value="UPF0145 PROTEIN YBJQ"/>
    <property type="match status" value="1"/>
</dbReference>
<dbReference type="RefSeq" id="WP_108115440.1">
    <property type="nucleotide sequence ID" value="NZ_QBKT01000006.1"/>
</dbReference>
<evidence type="ECO:0000256" key="1">
    <source>
        <dbReference type="ARBA" id="ARBA00010751"/>
    </source>
</evidence>
<proteinExistence type="inferred from homology"/>
<gene>
    <name evidence="2" type="ORF">C8N46_106144</name>
</gene>
<dbReference type="EMBL" id="QBKT01000006">
    <property type="protein sequence ID" value="PTX60499.1"/>
    <property type="molecule type" value="Genomic_DNA"/>
</dbReference>
<protein>
    <submittedName>
        <fullName evidence="2">Uncharacterized protein YbjQ (UPF0145 family)</fullName>
    </submittedName>
</protein>
<evidence type="ECO:0000313" key="3">
    <source>
        <dbReference type="Proteomes" id="UP000244090"/>
    </source>
</evidence>
<dbReference type="PANTHER" id="PTHR34068">
    <property type="entry name" value="UPF0145 PROTEIN YBJQ"/>
    <property type="match status" value="1"/>
</dbReference>
<comment type="caution">
    <text evidence="2">The sequence shown here is derived from an EMBL/GenBank/DDBJ whole genome shotgun (WGS) entry which is preliminary data.</text>
</comment>
<dbReference type="InterPro" id="IPR035439">
    <property type="entry name" value="UPF0145_dom_sf"/>
</dbReference>